<evidence type="ECO:0000313" key="2">
    <source>
        <dbReference type="EMBL" id="CAJ1408450.1"/>
    </source>
</evidence>
<feature type="signal peptide" evidence="1">
    <location>
        <begin position="1"/>
        <end position="17"/>
    </location>
</feature>
<organism evidence="2 3">
    <name type="scientific">Effrenium voratum</name>
    <dbReference type="NCBI Taxonomy" id="2562239"/>
    <lineage>
        <taxon>Eukaryota</taxon>
        <taxon>Sar</taxon>
        <taxon>Alveolata</taxon>
        <taxon>Dinophyceae</taxon>
        <taxon>Suessiales</taxon>
        <taxon>Symbiodiniaceae</taxon>
        <taxon>Effrenium</taxon>
    </lineage>
</organism>
<comment type="caution">
    <text evidence="2">The sequence shown here is derived from an EMBL/GenBank/DDBJ whole genome shotgun (WGS) entry which is preliminary data.</text>
</comment>
<dbReference type="AlphaFoldDB" id="A0AA36JMU0"/>
<evidence type="ECO:0000256" key="1">
    <source>
        <dbReference type="SAM" id="SignalP"/>
    </source>
</evidence>
<gene>
    <name evidence="2" type="ORF">EVOR1521_LOCUS29863</name>
</gene>
<reference evidence="2" key="1">
    <citation type="submission" date="2023-08" db="EMBL/GenBank/DDBJ databases">
        <authorList>
            <person name="Chen Y."/>
            <person name="Shah S."/>
            <person name="Dougan E. K."/>
            <person name="Thang M."/>
            <person name="Chan C."/>
        </authorList>
    </citation>
    <scope>NUCLEOTIDE SEQUENCE</scope>
</reference>
<name>A0AA36JMU0_9DINO</name>
<protein>
    <submittedName>
        <fullName evidence="2">Uncharacterized protein</fullName>
    </submittedName>
</protein>
<proteinExistence type="predicted"/>
<evidence type="ECO:0000313" key="3">
    <source>
        <dbReference type="Proteomes" id="UP001178507"/>
    </source>
</evidence>
<feature type="chain" id="PRO_5041368942" evidence="1">
    <location>
        <begin position="18"/>
        <end position="123"/>
    </location>
</feature>
<dbReference type="EMBL" id="CAUJNA010003721">
    <property type="protein sequence ID" value="CAJ1408450.1"/>
    <property type="molecule type" value="Genomic_DNA"/>
</dbReference>
<keyword evidence="3" id="KW-1185">Reference proteome</keyword>
<dbReference type="Proteomes" id="UP001178507">
    <property type="component" value="Unassembled WGS sequence"/>
</dbReference>
<accession>A0AA36JMU0</accession>
<sequence length="123" mass="13772">MMFVLLLLPALKPPCRDMRVECACVPCAPRVVDHLGCPRLWAALGFWRTLQDHTGSRASLVTPRARKVFEDGDLSRFSMEQLVSVEKPWRVLLGFIISQKNRRALVRAPPSSGKSFLGQLAAQ</sequence>
<keyword evidence="1" id="KW-0732">Signal</keyword>